<dbReference type="RefSeq" id="WP_101626574.1">
    <property type="nucleotide sequence ID" value="NZ_CP071591.1"/>
</dbReference>
<reference evidence="2 5" key="2">
    <citation type="submission" date="2021-03" db="EMBL/GenBank/DDBJ databases">
        <title>Genome sequencing of Bifidobacterium imperatoris JCM 32708.</title>
        <authorList>
            <person name="Kim J."/>
        </authorList>
    </citation>
    <scope>NUCLEOTIDE SEQUENCE [LARGE SCALE GENOMIC DNA]</scope>
    <source>
        <strain evidence="2 5">JCM 32708</strain>
    </source>
</reference>
<evidence type="ECO:0000313" key="3">
    <source>
        <dbReference type="EMBL" id="QSY57832.1"/>
    </source>
</evidence>
<name>A0A2N5IPC0_9BIFI</name>
<gene>
    <name evidence="2" type="ORF">BLI708_00070</name>
    <name evidence="3" type="ORF">BLI708_00370</name>
    <name evidence="1" type="ORF">Tam1G_2158</name>
</gene>
<dbReference type="Proteomes" id="UP000234855">
    <property type="component" value="Unassembled WGS sequence"/>
</dbReference>
<evidence type="ECO:0000313" key="2">
    <source>
        <dbReference type="EMBL" id="QSY57782.1"/>
    </source>
</evidence>
<dbReference type="AlphaFoldDB" id="A0A2N5IPC0"/>
<evidence type="ECO:0000313" key="5">
    <source>
        <dbReference type="Proteomes" id="UP000663067"/>
    </source>
</evidence>
<evidence type="ECO:0000313" key="4">
    <source>
        <dbReference type="Proteomes" id="UP000234855"/>
    </source>
</evidence>
<sequence length="126" mass="14049">MKTSEAKDLIWALLPSMPHWRVYEDVATGPAPPWIVWRVRSTDRTVNEAVNVTSRLFELDIRVVAAYANDVDSACEAFMTALDGVHPRGMGALVPYSDSGVYASELTDPETGQAYVMRVISWRFGQ</sequence>
<dbReference type="EMBL" id="CP071591">
    <property type="protein sequence ID" value="QSY57782.1"/>
    <property type="molecule type" value="Genomic_DNA"/>
</dbReference>
<organism evidence="1 4">
    <name type="scientific">Bifidobacterium imperatoris</name>
    <dbReference type="NCBI Taxonomy" id="2020965"/>
    <lineage>
        <taxon>Bacteria</taxon>
        <taxon>Bacillati</taxon>
        <taxon>Actinomycetota</taxon>
        <taxon>Actinomycetes</taxon>
        <taxon>Bifidobacteriales</taxon>
        <taxon>Bifidobacteriaceae</taxon>
        <taxon>Bifidobacterium</taxon>
    </lineage>
</organism>
<protein>
    <submittedName>
        <fullName evidence="1">Uncharacterized protein</fullName>
    </submittedName>
</protein>
<dbReference type="EMBL" id="CP071591">
    <property type="protein sequence ID" value="QSY57832.1"/>
    <property type="molecule type" value="Genomic_DNA"/>
</dbReference>
<dbReference type="Proteomes" id="UP000663067">
    <property type="component" value="Chromosome"/>
</dbReference>
<proteinExistence type="predicted"/>
<dbReference type="EMBL" id="NMWV01000045">
    <property type="protein sequence ID" value="PLS23786.1"/>
    <property type="molecule type" value="Genomic_DNA"/>
</dbReference>
<reference evidence="1 4" key="1">
    <citation type="submission" date="2017-07" db="EMBL/GenBank/DDBJ databases">
        <title>Bifidobacterium novel species.</title>
        <authorList>
            <person name="Lugli G.A."/>
            <person name="Milani C."/>
            <person name="Duranti S."/>
            <person name="Mangifesta M."/>
        </authorList>
    </citation>
    <scope>NUCLEOTIDE SEQUENCE [LARGE SCALE GENOMIC DNA]</scope>
    <source>
        <strain evidence="1 4">45</strain>
    </source>
</reference>
<evidence type="ECO:0000313" key="1">
    <source>
        <dbReference type="EMBL" id="PLS23786.1"/>
    </source>
</evidence>
<accession>A0A2N5IPC0</accession>
<keyword evidence="5" id="KW-1185">Reference proteome</keyword>